<organism evidence="2">
    <name type="scientific">bioreactor metagenome</name>
    <dbReference type="NCBI Taxonomy" id="1076179"/>
    <lineage>
        <taxon>unclassified sequences</taxon>
        <taxon>metagenomes</taxon>
        <taxon>ecological metagenomes</taxon>
    </lineage>
</organism>
<evidence type="ECO:0000256" key="1">
    <source>
        <dbReference type="SAM" id="Phobius"/>
    </source>
</evidence>
<accession>A0A644XRY3</accession>
<comment type="caution">
    <text evidence="2">The sequence shown here is derived from an EMBL/GenBank/DDBJ whole genome shotgun (WGS) entry which is preliminary data.</text>
</comment>
<reference evidence="2" key="1">
    <citation type="submission" date="2019-08" db="EMBL/GenBank/DDBJ databases">
        <authorList>
            <person name="Kucharzyk K."/>
            <person name="Murdoch R.W."/>
            <person name="Higgins S."/>
            <person name="Loffler F."/>
        </authorList>
    </citation>
    <scope>NUCLEOTIDE SEQUENCE</scope>
</reference>
<keyword evidence="1" id="KW-0472">Membrane</keyword>
<evidence type="ECO:0000313" key="2">
    <source>
        <dbReference type="EMBL" id="MPM19000.1"/>
    </source>
</evidence>
<protein>
    <submittedName>
        <fullName evidence="2">Uncharacterized protein</fullName>
    </submittedName>
</protein>
<sequence>MKELITSIFGIYEPVMTTQTYVVPGLEGSTLETVSVVAPGLAGVDWPYVAGVLLFAIVLYCFLRMVGGALK</sequence>
<name>A0A644XRY3_9ZZZZ</name>
<dbReference type="EMBL" id="VSSQ01003092">
    <property type="protein sequence ID" value="MPM19000.1"/>
    <property type="molecule type" value="Genomic_DNA"/>
</dbReference>
<gene>
    <name evidence="2" type="ORF">SDC9_65418</name>
</gene>
<feature type="transmembrane region" description="Helical" evidence="1">
    <location>
        <begin position="46"/>
        <end position="63"/>
    </location>
</feature>
<dbReference type="AlphaFoldDB" id="A0A644XRY3"/>
<keyword evidence="1" id="KW-0812">Transmembrane</keyword>
<proteinExistence type="predicted"/>
<keyword evidence="1" id="KW-1133">Transmembrane helix</keyword>